<accession>A0A951UN74</accession>
<feature type="transmembrane region" description="Helical" evidence="2">
    <location>
        <begin position="785"/>
        <end position="806"/>
    </location>
</feature>
<feature type="transmembrane region" description="Helical" evidence="2">
    <location>
        <begin position="812"/>
        <end position="831"/>
    </location>
</feature>
<dbReference type="EMBL" id="JAHHHD010000021">
    <property type="protein sequence ID" value="MBW4660426.1"/>
    <property type="molecule type" value="Genomic_DNA"/>
</dbReference>
<dbReference type="SMART" id="SM01080">
    <property type="entry name" value="CHASE2"/>
    <property type="match status" value="1"/>
</dbReference>
<evidence type="ECO:0000313" key="5">
    <source>
        <dbReference type="Proteomes" id="UP000757435"/>
    </source>
</evidence>
<reference evidence="4" key="1">
    <citation type="submission" date="2021-05" db="EMBL/GenBank/DDBJ databases">
        <authorList>
            <person name="Pietrasiak N."/>
            <person name="Ward R."/>
            <person name="Stajich J.E."/>
            <person name="Kurbessoian T."/>
        </authorList>
    </citation>
    <scope>NUCLEOTIDE SEQUENCE</scope>
    <source>
        <strain evidence="4">UHER 2000/2452</strain>
    </source>
</reference>
<feature type="transmembrane region" description="Helical" evidence="2">
    <location>
        <begin position="754"/>
        <end position="773"/>
    </location>
</feature>
<feature type="region of interest" description="Disordered" evidence="1">
    <location>
        <begin position="250"/>
        <end position="271"/>
    </location>
</feature>
<protein>
    <submittedName>
        <fullName evidence="4">CHASE2 domain-containing protein</fullName>
    </submittedName>
</protein>
<comment type="caution">
    <text evidence="4">The sequence shown here is derived from an EMBL/GenBank/DDBJ whole genome shotgun (WGS) entry which is preliminary data.</text>
</comment>
<evidence type="ECO:0000256" key="2">
    <source>
        <dbReference type="SAM" id="Phobius"/>
    </source>
</evidence>
<organism evidence="4 5">
    <name type="scientific">Drouetiella hepatica Uher 2000/2452</name>
    <dbReference type="NCBI Taxonomy" id="904376"/>
    <lineage>
        <taxon>Bacteria</taxon>
        <taxon>Bacillati</taxon>
        <taxon>Cyanobacteriota</taxon>
        <taxon>Cyanophyceae</taxon>
        <taxon>Oculatellales</taxon>
        <taxon>Oculatellaceae</taxon>
        <taxon>Drouetiella</taxon>
    </lineage>
</organism>
<dbReference type="Pfam" id="PF12770">
    <property type="entry name" value="CHAT"/>
    <property type="match status" value="1"/>
</dbReference>
<name>A0A951UN74_9CYAN</name>
<dbReference type="InterPro" id="IPR007890">
    <property type="entry name" value="CHASE2"/>
</dbReference>
<proteinExistence type="predicted"/>
<evidence type="ECO:0000256" key="1">
    <source>
        <dbReference type="SAM" id="MobiDB-lite"/>
    </source>
</evidence>
<feature type="domain" description="CHASE2" evidence="3">
    <location>
        <begin position="474"/>
        <end position="781"/>
    </location>
</feature>
<evidence type="ECO:0000313" key="4">
    <source>
        <dbReference type="EMBL" id="MBW4660426.1"/>
    </source>
</evidence>
<dbReference type="Proteomes" id="UP000757435">
    <property type="component" value="Unassembled WGS sequence"/>
</dbReference>
<evidence type="ECO:0000259" key="3">
    <source>
        <dbReference type="SMART" id="SM01080"/>
    </source>
</evidence>
<gene>
    <name evidence="4" type="ORF">KME15_17270</name>
</gene>
<keyword evidence="2" id="KW-0812">Transmembrane</keyword>
<keyword evidence="2" id="KW-0472">Membrane</keyword>
<dbReference type="AlphaFoldDB" id="A0A951UN74"/>
<dbReference type="InterPro" id="IPR024983">
    <property type="entry name" value="CHAT_dom"/>
</dbReference>
<sequence length="845" mass="94374">MAGKLAVLKFGEGSLETGFPVALQISEEQVSEEQIRQQDTLRPGLAYYPLAEVAGKLPPAPDLLRYYQHWQSTYRQLGTQTRLEAPKAQVTNVSMLTDCQSAAEALSDRFNTWLRSESFRPLREKWLELLSPQDSIRVILQTDDSLLQRLPWQTWELSDRYTQSEFALSLPSYEQIGKTPNVKDRLKILAILGNSQGIDIQSDRALLEQLPDADIHFLVEPQRQELTDQLWAQPWDILFFAGHSKSDLIPPPLSTPDSRLPTPDFPTPDSPSADLGRIFINATDSLTIRQLRYGLRQAVERGLKLAIFNSCDGLGLARNLADLQIPQMIVMREPVPDRVAQEFLKSFLSSFSQGEPFYQSVRQARERLQGLEDQFPCATWLPIICQNPAEAPPTWKQLMGQKFTGQKFAGQKFIGQDVSLASEGTIAPLQDSSRAAPQKSTSPVFRHLRQASKVLISGLLVTAALTGLRYAGFLQPSELQAFDALMRLRPAESEDSRLLIVTINDREKQQYGGVSPNGDRISLTDRFLDQLLTRLNQAQPSVIGLDLYRDFPAEPAVAQQFRQQQIVSVCKAQYPGEVGIAPAPDSPPNQVGFSDFVADSDDKLRRHLLAMTTPYIDPDAPCTAAYAFNLQIASRYLLTQRLPMLGAPDTDLRFGKTVLRRLKARTSGYQPVDDRGNQILLNYRSTPFLSLSLTDLLSGKVNPSIIKDRIVLVGVAAESSTDFWDTPIDPHMPGVVAQAHMVSQIVNAALEGRSLLWVWSWQEIPWILGWALWGSLLGWRLRSPLRLSLAISLSTLAICGICWGVLLQGGWIPLIPALLALAIASIMPLFIRFPLKLARNRHFSS</sequence>
<keyword evidence="2" id="KW-1133">Transmembrane helix</keyword>
<dbReference type="Pfam" id="PF05226">
    <property type="entry name" value="CHASE2"/>
    <property type="match status" value="1"/>
</dbReference>
<reference evidence="4" key="2">
    <citation type="journal article" date="2022" name="Microbiol. Resour. Announc.">
        <title>Metagenome Sequencing to Explore Phylogenomics of Terrestrial Cyanobacteria.</title>
        <authorList>
            <person name="Ward R.D."/>
            <person name="Stajich J.E."/>
            <person name="Johansen J.R."/>
            <person name="Huntemann M."/>
            <person name="Clum A."/>
            <person name="Foster B."/>
            <person name="Foster B."/>
            <person name="Roux S."/>
            <person name="Palaniappan K."/>
            <person name="Varghese N."/>
            <person name="Mukherjee S."/>
            <person name="Reddy T.B.K."/>
            <person name="Daum C."/>
            <person name="Copeland A."/>
            <person name="Chen I.A."/>
            <person name="Ivanova N.N."/>
            <person name="Kyrpides N.C."/>
            <person name="Shapiro N."/>
            <person name="Eloe-Fadrosh E.A."/>
            <person name="Pietrasiak N."/>
        </authorList>
    </citation>
    <scope>NUCLEOTIDE SEQUENCE</scope>
    <source>
        <strain evidence="4">UHER 2000/2452</strain>
    </source>
</reference>